<organism evidence="2 3">
    <name type="scientific">Ancylostoma ceylanicum</name>
    <dbReference type="NCBI Taxonomy" id="53326"/>
    <lineage>
        <taxon>Eukaryota</taxon>
        <taxon>Metazoa</taxon>
        <taxon>Ecdysozoa</taxon>
        <taxon>Nematoda</taxon>
        <taxon>Chromadorea</taxon>
        <taxon>Rhabditida</taxon>
        <taxon>Rhabditina</taxon>
        <taxon>Rhabditomorpha</taxon>
        <taxon>Strongyloidea</taxon>
        <taxon>Ancylostomatidae</taxon>
        <taxon>Ancylostomatinae</taxon>
        <taxon>Ancylostoma</taxon>
    </lineage>
</organism>
<evidence type="ECO:0000256" key="1">
    <source>
        <dbReference type="SAM" id="MobiDB-lite"/>
    </source>
</evidence>
<sequence>MLVQRKELKNIIDAKVIPSDSVAPQHRLLVMDVRLQHRRPVRPMVSLQRIKGWKMTGREAELQGAVKAAISASSSRDVITKWSQLEQIITEVAQNLLGITKTGRPFIDKQTWWWSEEVQSIVKRKKNANKKWLKMRSHENMREYTEAKSAAKRAVSAAKTAYYKDMYDELDTLDGEKKIYRIANARKRASEDLGHVVKTRDKSERLLYRLPDILNRWREHYDTMSNEEFPHPPLPSAVSVLGPVPPIQEEESCSCFSKDGKKKNARPR</sequence>
<gene>
    <name evidence="2" type="primary">Acey_s0017.g3296</name>
    <name evidence="2" type="ORF">Y032_0017g3296</name>
</gene>
<name>A0A016V6I3_9BILA</name>
<dbReference type="OrthoDB" id="418748at2759"/>
<evidence type="ECO:0000313" key="3">
    <source>
        <dbReference type="Proteomes" id="UP000024635"/>
    </source>
</evidence>
<comment type="caution">
    <text evidence="2">The sequence shown here is derived from an EMBL/GenBank/DDBJ whole genome shotgun (WGS) entry which is preliminary data.</text>
</comment>
<accession>A0A016V6I3</accession>
<feature type="region of interest" description="Disordered" evidence="1">
    <location>
        <begin position="249"/>
        <end position="268"/>
    </location>
</feature>
<keyword evidence="3" id="KW-1185">Reference proteome</keyword>
<evidence type="ECO:0000313" key="2">
    <source>
        <dbReference type="EMBL" id="EYC22348.1"/>
    </source>
</evidence>
<proteinExistence type="predicted"/>
<reference evidence="3" key="1">
    <citation type="journal article" date="2015" name="Nat. Genet.">
        <title>The genome and transcriptome of the zoonotic hookworm Ancylostoma ceylanicum identify infection-specific gene families.</title>
        <authorList>
            <person name="Schwarz E.M."/>
            <person name="Hu Y."/>
            <person name="Antoshechkin I."/>
            <person name="Miller M.M."/>
            <person name="Sternberg P.W."/>
            <person name="Aroian R.V."/>
        </authorList>
    </citation>
    <scope>NUCLEOTIDE SEQUENCE</scope>
    <source>
        <strain evidence="3">HY135</strain>
    </source>
</reference>
<dbReference type="Proteomes" id="UP000024635">
    <property type="component" value="Unassembled WGS sequence"/>
</dbReference>
<dbReference type="AlphaFoldDB" id="A0A016V6I3"/>
<dbReference type="EMBL" id="JARK01001353">
    <property type="protein sequence ID" value="EYC22348.1"/>
    <property type="molecule type" value="Genomic_DNA"/>
</dbReference>
<protein>
    <submittedName>
        <fullName evidence="2">Uncharacterized protein</fullName>
    </submittedName>
</protein>